<evidence type="ECO:0000313" key="1">
    <source>
        <dbReference type="EMBL" id="EHK23944.1"/>
    </source>
</evidence>
<dbReference type="HOGENOM" id="CLU_026305_3_0_1"/>
<dbReference type="VEuPathDB" id="FungiDB:TRIVIDRAFT_67590"/>
<dbReference type="PANTHER" id="PTHR35186">
    <property type="entry name" value="ANK_REP_REGION DOMAIN-CONTAINING PROTEIN"/>
    <property type="match status" value="1"/>
</dbReference>
<keyword evidence="2" id="KW-1185">Reference proteome</keyword>
<dbReference type="EMBL" id="ABDF02000005">
    <property type="protein sequence ID" value="EHK23944.1"/>
    <property type="molecule type" value="Genomic_DNA"/>
</dbReference>
<reference evidence="1 2" key="1">
    <citation type="journal article" date="2011" name="Genome Biol.">
        <title>Comparative genome sequence analysis underscores mycoparasitism as the ancestral life style of Trichoderma.</title>
        <authorList>
            <person name="Kubicek C.P."/>
            <person name="Herrera-Estrella A."/>
            <person name="Seidl-Seiboth V."/>
            <person name="Martinez D.A."/>
            <person name="Druzhinina I.S."/>
            <person name="Thon M."/>
            <person name="Zeilinger S."/>
            <person name="Casas-Flores S."/>
            <person name="Horwitz B.A."/>
            <person name="Mukherjee P.K."/>
            <person name="Mukherjee M."/>
            <person name="Kredics L."/>
            <person name="Alcaraz L.D."/>
            <person name="Aerts A."/>
            <person name="Antal Z."/>
            <person name="Atanasova L."/>
            <person name="Cervantes-Badillo M.G."/>
            <person name="Challacombe J."/>
            <person name="Chertkov O."/>
            <person name="McCluskey K."/>
            <person name="Coulpier F."/>
            <person name="Deshpande N."/>
            <person name="von Doehren H."/>
            <person name="Ebbole D.J."/>
            <person name="Esquivel-Naranjo E.U."/>
            <person name="Fekete E."/>
            <person name="Flipphi M."/>
            <person name="Glaser F."/>
            <person name="Gomez-Rodriguez E.Y."/>
            <person name="Gruber S."/>
            <person name="Han C."/>
            <person name="Henrissat B."/>
            <person name="Hermosa R."/>
            <person name="Hernandez-Onate M."/>
            <person name="Karaffa L."/>
            <person name="Kosti I."/>
            <person name="Le Crom S."/>
            <person name="Lindquist E."/>
            <person name="Lucas S."/>
            <person name="Luebeck M."/>
            <person name="Luebeck P.S."/>
            <person name="Margeot A."/>
            <person name="Metz B."/>
            <person name="Misra M."/>
            <person name="Nevalainen H."/>
            <person name="Omann M."/>
            <person name="Packer N."/>
            <person name="Perrone G."/>
            <person name="Uresti-Rivera E.E."/>
            <person name="Salamov A."/>
            <person name="Schmoll M."/>
            <person name="Seiboth B."/>
            <person name="Shapiro H."/>
            <person name="Sukno S."/>
            <person name="Tamayo-Ramos J.A."/>
            <person name="Tisch D."/>
            <person name="Wiest A."/>
            <person name="Wilkinson H.H."/>
            <person name="Zhang M."/>
            <person name="Coutinho P.M."/>
            <person name="Kenerley C.M."/>
            <person name="Monte E."/>
            <person name="Baker S.E."/>
            <person name="Grigoriev I.V."/>
        </authorList>
    </citation>
    <scope>NUCLEOTIDE SEQUENCE [LARGE SCALE GENOMIC DNA]</scope>
    <source>
        <strain evidence="2">Gv29-8 / FGSC 10586</strain>
    </source>
</reference>
<organism evidence="1 2">
    <name type="scientific">Hypocrea virens (strain Gv29-8 / FGSC 10586)</name>
    <name type="common">Gliocladium virens</name>
    <name type="synonym">Trichoderma virens</name>
    <dbReference type="NCBI Taxonomy" id="413071"/>
    <lineage>
        <taxon>Eukaryota</taxon>
        <taxon>Fungi</taxon>
        <taxon>Dikarya</taxon>
        <taxon>Ascomycota</taxon>
        <taxon>Pezizomycotina</taxon>
        <taxon>Sordariomycetes</taxon>
        <taxon>Hypocreomycetidae</taxon>
        <taxon>Hypocreales</taxon>
        <taxon>Hypocreaceae</taxon>
        <taxon>Trichoderma</taxon>
    </lineage>
</organism>
<comment type="caution">
    <text evidence="1">The sequence shown here is derived from an EMBL/GenBank/DDBJ whole genome shotgun (WGS) entry which is preliminary data.</text>
</comment>
<protein>
    <submittedName>
        <fullName evidence="1">Uncharacterized protein</fullName>
    </submittedName>
</protein>
<evidence type="ECO:0000313" key="2">
    <source>
        <dbReference type="Proteomes" id="UP000007115"/>
    </source>
</evidence>
<dbReference type="InParanoid" id="G9MPZ5"/>
<dbReference type="eggNOG" id="ENOG502SNN1">
    <property type="taxonomic scope" value="Eukaryota"/>
</dbReference>
<dbReference type="STRING" id="413071.G9MPZ5"/>
<sequence length="480" mass="53429">MSGLEVLGAITGVLGILPVAVDALKTYKSIISSIRNAARDLASLIRDLETERIRLQTTCEVLLEGVAPFHMVDCMAKDPFGAAWEQYSPLLRLRLWESESSFKNHTLDMNIAATELKRKLCIYGDSSPKLADKVSIIRELKKGVSFTLNKKDYIGIVSRIKLGNLALSELARNNRGLEAARRQRSQARLIKLVRGLSDGIFQAIQNSTTCECVTSHRVCLELVTRDAVLTPNDLDDDVARSFKFHVAFTSDNNMENLGCSVVLTLREVLDGEWLKVARFGYWEKLQIALAIAVNTLHLYNTPWVDENLTLDSVIFFLPSSGEDLDTKFLARPFVVKNVLTPHRKQDTLLRAPRPINWAAFWVGALLVQVLIGKIESALDVVGPMDVPTIISKRNAGKQLLDEVLWNSSFNCRAAIEWCFEHVLDVAGLGNEKCCQEFFQEQYTVPTVLSNPGCGSQILIATSVDLLASETLYTMTLTSSH</sequence>
<dbReference type="PANTHER" id="PTHR35186:SF4">
    <property type="entry name" value="PRION-INHIBITION AND PROPAGATION HELO DOMAIN-CONTAINING PROTEIN"/>
    <property type="match status" value="1"/>
</dbReference>
<proteinExistence type="predicted"/>
<dbReference type="OMA" id="PRMINTT"/>
<dbReference type="GeneID" id="25796973"/>
<accession>G9MPZ5</accession>
<dbReference type="Proteomes" id="UP000007115">
    <property type="component" value="Unassembled WGS sequence"/>
</dbReference>
<dbReference type="OrthoDB" id="3565018at2759"/>
<dbReference type="AlphaFoldDB" id="G9MPZ5"/>
<name>G9MPZ5_HYPVG</name>
<gene>
    <name evidence="1" type="ORF">TRIVIDRAFT_67590</name>
</gene>
<dbReference type="RefSeq" id="XP_013958145.1">
    <property type="nucleotide sequence ID" value="XM_014102670.1"/>
</dbReference>